<dbReference type="Proteomes" id="UP000663881">
    <property type="component" value="Unassembled WGS sequence"/>
</dbReference>
<organism evidence="2 4">
    <name type="scientific">Adineta steineri</name>
    <dbReference type="NCBI Taxonomy" id="433720"/>
    <lineage>
        <taxon>Eukaryota</taxon>
        <taxon>Metazoa</taxon>
        <taxon>Spiralia</taxon>
        <taxon>Gnathifera</taxon>
        <taxon>Rotifera</taxon>
        <taxon>Eurotatoria</taxon>
        <taxon>Bdelloidea</taxon>
        <taxon>Adinetida</taxon>
        <taxon>Adinetidae</taxon>
        <taxon>Adineta</taxon>
    </lineage>
</organism>
<dbReference type="Proteomes" id="UP000663891">
    <property type="component" value="Unassembled WGS sequence"/>
</dbReference>
<reference evidence="2" key="1">
    <citation type="submission" date="2021-02" db="EMBL/GenBank/DDBJ databases">
        <authorList>
            <person name="Nowell W R."/>
        </authorList>
    </citation>
    <scope>NUCLEOTIDE SEQUENCE</scope>
</reference>
<feature type="transmembrane region" description="Helical" evidence="1">
    <location>
        <begin position="37"/>
        <end position="58"/>
    </location>
</feature>
<dbReference type="AlphaFoldDB" id="A0A814KFM7"/>
<accession>A0A814KFM7</accession>
<proteinExistence type="predicted"/>
<name>A0A814KFM7_9BILA</name>
<sequence length="143" mass="15527">MPGIVHNGKYSLRIAVARGAVAMASKVIDSYSDSSIYFAWLAVLQIGHAAGMASFIMIELNDINNNDTVIKRYYEATSSSAGADSRFSNSSDRYYTPVWQVEHLSIHSNRSGHTFSLTVTAAVCTEQGHLAYAYIDSLGTAIP</sequence>
<protein>
    <submittedName>
        <fullName evidence="2">Uncharacterized protein</fullName>
    </submittedName>
</protein>
<comment type="caution">
    <text evidence="2">The sequence shown here is derived from an EMBL/GenBank/DDBJ whole genome shotgun (WGS) entry which is preliminary data.</text>
</comment>
<keyword evidence="1" id="KW-0472">Membrane</keyword>
<evidence type="ECO:0000313" key="3">
    <source>
        <dbReference type="EMBL" id="CAF3863922.1"/>
    </source>
</evidence>
<dbReference type="EMBL" id="CAJOAY010001601">
    <property type="protein sequence ID" value="CAF3863922.1"/>
    <property type="molecule type" value="Genomic_DNA"/>
</dbReference>
<keyword evidence="1" id="KW-0812">Transmembrane</keyword>
<dbReference type="OrthoDB" id="10014120at2759"/>
<evidence type="ECO:0000313" key="4">
    <source>
        <dbReference type="Proteomes" id="UP000663891"/>
    </source>
</evidence>
<keyword evidence="1" id="KW-1133">Transmembrane helix</keyword>
<dbReference type="EMBL" id="CAJNON010000160">
    <property type="protein sequence ID" value="CAF1051178.1"/>
    <property type="molecule type" value="Genomic_DNA"/>
</dbReference>
<evidence type="ECO:0000256" key="1">
    <source>
        <dbReference type="SAM" id="Phobius"/>
    </source>
</evidence>
<gene>
    <name evidence="3" type="ORF">OKA104_LOCUS22197</name>
    <name evidence="2" type="ORF">VCS650_LOCUS17414</name>
</gene>
<evidence type="ECO:0000313" key="2">
    <source>
        <dbReference type="EMBL" id="CAF1051178.1"/>
    </source>
</evidence>